<name>E9ISI8_SOLIN</name>
<dbReference type="AlphaFoldDB" id="E9ISI8"/>
<reference evidence="1" key="1">
    <citation type="journal article" date="2011" name="Proc. Natl. Acad. Sci. U.S.A.">
        <title>The genome of the fire ant Solenopsis invicta.</title>
        <authorList>
            <person name="Wurm Y."/>
            <person name="Wang J."/>
            <person name="Riba-Grognuz O."/>
            <person name="Corona M."/>
            <person name="Nygaard S."/>
            <person name="Hunt B.G."/>
            <person name="Ingram K.K."/>
            <person name="Falquet L."/>
            <person name="Nipitwattanaphon M."/>
            <person name="Gotzek D."/>
            <person name="Dijkstra M.B."/>
            <person name="Oettler J."/>
            <person name="Comtesse F."/>
            <person name="Shih C.J."/>
            <person name="Wu W.J."/>
            <person name="Yang C.C."/>
            <person name="Thomas J."/>
            <person name="Beaudoing E."/>
            <person name="Pradervand S."/>
            <person name="Flegel V."/>
            <person name="Cook E.D."/>
            <person name="Fabbretti R."/>
            <person name="Stockinger H."/>
            <person name="Long L."/>
            <person name="Farmerie W.G."/>
            <person name="Oakey J."/>
            <person name="Boomsma J.J."/>
            <person name="Pamilo P."/>
            <person name="Yi S.V."/>
            <person name="Heinze J."/>
            <person name="Goodisman M.A."/>
            <person name="Farinelli L."/>
            <person name="Harshman K."/>
            <person name="Hulo N."/>
            <person name="Cerutti L."/>
            <person name="Xenarios I."/>
            <person name="Shoemaker D."/>
            <person name="Keller L."/>
        </authorList>
    </citation>
    <scope>NUCLEOTIDE SEQUENCE [LARGE SCALE GENOMIC DNA]</scope>
</reference>
<sequence>MSQICSHVVEYVGLCVTFSANTQQLVENSCSALSCLILQNMHGYQGKNKAESKEIAIAAGLLSTKEDKYSCIFCSQNRDSASCTKAKRISHEEKS</sequence>
<dbReference type="EMBL" id="GL765427">
    <property type="protein sequence ID" value="EFZ16465.1"/>
    <property type="molecule type" value="Genomic_DNA"/>
</dbReference>
<feature type="non-terminal residue" evidence="1">
    <location>
        <position position="95"/>
    </location>
</feature>
<accession>E9ISI8</accession>
<dbReference type="HOGENOM" id="CLU_2375435_0_0_1"/>
<protein>
    <submittedName>
        <fullName evidence="1">Uncharacterized protein</fullName>
    </submittedName>
</protein>
<evidence type="ECO:0000313" key="1">
    <source>
        <dbReference type="EMBL" id="EFZ16465.1"/>
    </source>
</evidence>
<organism>
    <name type="scientific">Solenopsis invicta</name>
    <name type="common">Red imported fire ant</name>
    <name type="synonym">Solenopsis wagneri</name>
    <dbReference type="NCBI Taxonomy" id="13686"/>
    <lineage>
        <taxon>Eukaryota</taxon>
        <taxon>Metazoa</taxon>
        <taxon>Ecdysozoa</taxon>
        <taxon>Arthropoda</taxon>
        <taxon>Hexapoda</taxon>
        <taxon>Insecta</taxon>
        <taxon>Pterygota</taxon>
        <taxon>Neoptera</taxon>
        <taxon>Endopterygota</taxon>
        <taxon>Hymenoptera</taxon>
        <taxon>Apocrita</taxon>
        <taxon>Aculeata</taxon>
        <taxon>Formicoidea</taxon>
        <taxon>Formicidae</taxon>
        <taxon>Myrmicinae</taxon>
        <taxon>Solenopsis</taxon>
    </lineage>
</organism>
<proteinExistence type="predicted"/>
<gene>
    <name evidence="1" type="ORF">SINV_10383</name>
</gene>